<feature type="modified residue" description="4-aspartylphosphate" evidence="1">
    <location>
        <position position="205"/>
    </location>
</feature>
<dbReference type="EMBL" id="FOQU01000011">
    <property type="protein sequence ID" value="SFJ80736.1"/>
    <property type="molecule type" value="Genomic_DNA"/>
</dbReference>
<evidence type="ECO:0000256" key="1">
    <source>
        <dbReference type="PROSITE-ProRule" id="PRU00169"/>
    </source>
</evidence>
<dbReference type="PROSITE" id="PS50110">
    <property type="entry name" value="RESPONSE_REGULATORY"/>
    <property type="match status" value="1"/>
</dbReference>
<gene>
    <name evidence="3" type="ORF">SAMN05192543_111111</name>
</gene>
<proteinExistence type="predicted"/>
<protein>
    <submittedName>
        <fullName evidence="3">Response regulator receiver domain-containing protein</fullName>
    </submittedName>
</protein>
<dbReference type="InterPro" id="IPR011006">
    <property type="entry name" value="CheY-like_superfamily"/>
</dbReference>
<dbReference type="InterPro" id="IPR001789">
    <property type="entry name" value="Sig_transdc_resp-reg_receiver"/>
</dbReference>
<organism evidence="3 4">
    <name type="scientific">Paraburkholderia megapolitana</name>
    <dbReference type="NCBI Taxonomy" id="420953"/>
    <lineage>
        <taxon>Bacteria</taxon>
        <taxon>Pseudomonadati</taxon>
        <taxon>Pseudomonadota</taxon>
        <taxon>Betaproteobacteria</taxon>
        <taxon>Burkholderiales</taxon>
        <taxon>Burkholderiaceae</taxon>
        <taxon>Paraburkholderia</taxon>
    </lineage>
</organism>
<dbReference type="Pfam" id="PF08667">
    <property type="entry name" value="BetR"/>
    <property type="match status" value="1"/>
</dbReference>
<dbReference type="InterPro" id="IPR010982">
    <property type="entry name" value="Lambda_DNA-bd_dom_sf"/>
</dbReference>
<accession>A0A1I3UFU6</accession>
<dbReference type="RefSeq" id="WP_091018930.1">
    <property type="nucleotide sequence ID" value="NZ_CP041745.1"/>
</dbReference>
<dbReference type="AlphaFoldDB" id="A0A1I3UFU6"/>
<dbReference type="InterPro" id="IPR013975">
    <property type="entry name" value="Tscrpt_reg_BetR_N"/>
</dbReference>
<dbReference type="STRING" id="420953.SAMN05192543_111111"/>
<reference evidence="3 4" key="1">
    <citation type="submission" date="2016-10" db="EMBL/GenBank/DDBJ databases">
        <authorList>
            <person name="de Groot N.N."/>
        </authorList>
    </citation>
    <scope>NUCLEOTIDE SEQUENCE [LARGE SCALE GENOMIC DNA]</scope>
    <source>
        <strain evidence="3 4">LMG 23650</strain>
    </source>
</reference>
<name>A0A1I3UFU6_9BURK</name>
<keyword evidence="1" id="KW-0597">Phosphoprotein</keyword>
<dbReference type="Gene3D" id="1.10.260.40">
    <property type="entry name" value="lambda repressor-like DNA-binding domains"/>
    <property type="match status" value="1"/>
</dbReference>
<dbReference type="Proteomes" id="UP000199548">
    <property type="component" value="Unassembled WGS sequence"/>
</dbReference>
<keyword evidence="4" id="KW-1185">Reference proteome</keyword>
<dbReference type="Gene3D" id="3.40.50.2300">
    <property type="match status" value="1"/>
</dbReference>
<feature type="domain" description="Response regulatory" evidence="2">
    <location>
        <begin position="156"/>
        <end position="276"/>
    </location>
</feature>
<dbReference type="OrthoDB" id="6492361at2"/>
<evidence type="ECO:0000313" key="4">
    <source>
        <dbReference type="Proteomes" id="UP000199548"/>
    </source>
</evidence>
<dbReference type="SUPFAM" id="SSF52172">
    <property type="entry name" value="CheY-like"/>
    <property type="match status" value="1"/>
</dbReference>
<sequence>MDSNQDIAARVRQLLDDKGVPRHKQVAIAGELLDLSASHAHRKMKGNSQWTLAQVKTIAKAFNVDPLTLIKDQSDDGSLTGREVSAELKMGEASILCRAVLHNDPVAPGRDYDTTFFAEKRLPDWLIHYSNTPLGGTYPVSKISINCDKHFRPSRMVAILEDNVETSGELSTFLNNHNYDTAEFQSIEELEAALDSRQFDAFILDWILDGTITAPAVELIRRRLGDDIPIIILTGYAKSPVHLEQIATAMLQFNVIGPYEKPIKGPIIKAALDVRFPHGPIDA</sequence>
<dbReference type="GO" id="GO:0000160">
    <property type="term" value="P:phosphorelay signal transduction system"/>
    <property type="evidence" value="ECO:0007669"/>
    <property type="project" value="InterPro"/>
</dbReference>
<evidence type="ECO:0000313" key="3">
    <source>
        <dbReference type="EMBL" id="SFJ80736.1"/>
    </source>
</evidence>
<dbReference type="Pfam" id="PF00072">
    <property type="entry name" value="Response_reg"/>
    <property type="match status" value="1"/>
</dbReference>
<dbReference type="GO" id="GO:0003677">
    <property type="term" value="F:DNA binding"/>
    <property type="evidence" value="ECO:0007669"/>
    <property type="project" value="InterPro"/>
</dbReference>
<evidence type="ECO:0000259" key="2">
    <source>
        <dbReference type="PROSITE" id="PS50110"/>
    </source>
</evidence>